<keyword evidence="1" id="KW-0175">Coiled coil</keyword>
<sequence>MSSPDCEKLISTMDRSLPIAELIKLIEHSFHGCEFNEIENILIDWEENMKVEMENLVRDRDSIKEEVRLLERTQDLAVLQKMKLEEKLQRSRMKCEELNETITRLMEQQRVYIDRGNRAAERCEKINEENIKISKEKNKLILDLNEKINELKNKNLESERLVAMCEHKIKFFDARLVKLAQEIECFRTEKLTADQTMKDLRQRLLEADQVAEDLKRQNIELTQTVDDLRLKKLESESRLENLTPRIKKVEEALAHMLSVKVEDLVTFLDGIEGVAAKDERGNGDFPNSEGVKDDLENDSSQDEGDDDAVNMGVRARSTCNSTGSGCIGLSKRGSCRKQVQSCRVKEDGSNTVQTSPGPHAGFMCPSVEAPVRGELGGTGSPSKMACSSSAAGNIIVLCDSDDENPPDETACTPDRGANVGENEMTFDKFVRTPSSSQRNQRNRTDFSEDSLVNLSRKRKRSIARSDKVNIPINQKKNQILEPTNDGIGPLENNFLVKPTPSPISHSVSRSHEEKSGLVCDSQTPLQKFNALKDGDTTDSEDESCSDSCMDELIATLESEKLSRKWMFKADMLQAFQDDVELCMNAVCALYRQQFFTGKSTHGSSKYGVFSHIDSISGRVLAEYLIDGDPELRLKKSVSDVKEGRPDVLSKCRKLANIYHEKLFEIYCDRKDPFFGET</sequence>
<dbReference type="PANTHER" id="PTHR34380">
    <property type="entry name" value="BNAA03G12380D PROTEIN"/>
    <property type="match status" value="1"/>
</dbReference>
<dbReference type="GeneID" id="105158540"/>
<accession>A0A8M8UZU3</accession>
<dbReference type="RefSeq" id="XP_020552383.1">
    <property type="nucleotide sequence ID" value="XM_020696724.1"/>
</dbReference>
<feature type="coiled-coil region" evidence="1">
    <location>
        <begin position="197"/>
        <end position="231"/>
    </location>
</feature>
<reference evidence="4" key="2">
    <citation type="submission" date="2025-08" db="UniProtKB">
        <authorList>
            <consortium name="RefSeq"/>
        </authorList>
    </citation>
    <scope>IDENTIFICATION</scope>
</reference>
<evidence type="ECO:0000256" key="1">
    <source>
        <dbReference type="SAM" id="Coils"/>
    </source>
</evidence>
<gene>
    <name evidence="4" type="primary">LOC105158540</name>
</gene>
<feature type="coiled-coil region" evidence="1">
    <location>
        <begin position="134"/>
        <end position="161"/>
    </location>
</feature>
<keyword evidence="3" id="KW-1185">Reference proteome</keyword>
<name>A0A8M8UZU3_SESIN</name>
<feature type="coiled-coil region" evidence="1">
    <location>
        <begin position="46"/>
        <end position="108"/>
    </location>
</feature>
<evidence type="ECO:0000256" key="2">
    <source>
        <dbReference type="SAM" id="MobiDB-lite"/>
    </source>
</evidence>
<evidence type="ECO:0000313" key="3">
    <source>
        <dbReference type="Proteomes" id="UP000504604"/>
    </source>
</evidence>
<feature type="region of interest" description="Disordered" evidence="2">
    <location>
        <begin position="277"/>
        <end position="310"/>
    </location>
</feature>
<organism evidence="3 4">
    <name type="scientific">Sesamum indicum</name>
    <name type="common">Oriental sesame</name>
    <name type="synonym">Sesamum orientale</name>
    <dbReference type="NCBI Taxonomy" id="4182"/>
    <lineage>
        <taxon>Eukaryota</taxon>
        <taxon>Viridiplantae</taxon>
        <taxon>Streptophyta</taxon>
        <taxon>Embryophyta</taxon>
        <taxon>Tracheophyta</taxon>
        <taxon>Spermatophyta</taxon>
        <taxon>Magnoliopsida</taxon>
        <taxon>eudicotyledons</taxon>
        <taxon>Gunneridae</taxon>
        <taxon>Pentapetalae</taxon>
        <taxon>asterids</taxon>
        <taxon>lamiids</taxon>
        <taxon>Lamiales</taxon>
        <taxon>Pedaliaceae</taxon>
        <taxon>Sesamum</taxon>
    </lineage>
</organism>
<dbReference type="PANTHER" id="PTHR34380:SF1">
    <property type="entry name" value="OS01G0221300 PROTEIN"/>
    <property type="match status" value="1"/>
</dbReference>
<dbReference type="Proteomes" id="UP000504604">
    <property type="component" value="Linkage group LG1"/>
</dbReference>
<dbReference type="AlphaFoldDB" id="A0A8M8UZU3"/>
<feature type="compositionally biased region" description="Acidic residues" evidence="2">
    <location>
        <begin position="295"/>
        <end position="308"/>
    </location>
</feature>
<proteinExistence type="predicted"/>
<evidence type="ECO:0000313" key="4">
    <source>
        <dbReference type="RefSeq" id="XP_020552383.1"/>
    </source>
</evidence>
<reference evidence="3" key="1">
    <citation type="submission" date="2024-10" db="UniProtKB">
        <authorList>
            <consortium name="RefSeq"/>
        </authorList>
    </citation>
    <scope>NUCLEOTIDE SEQUENCE [LARGE SCALE GENOMIC DNA]</scope>
    <source>
        <strain evidence="3">cv. Zhongzhi No. 13</strain>
    </source>
</reference>
<protein>
    <submittedName>
        <fullName evidence="4">Uncharacterized protein LOC105158540 isoform X3</fullName>
    </submittedName>
</protein>